<dbReference type="OMA" id="WDPLAGF"/>
<dbReference type="AlphaFoldDB" id="A0A3G3IG31"/>
<dbReference type="InterPro" id="IPR003593">
    <property type="entry name" value="AAA+_ATPase"/>
</dbReference>
<dbReference type="GO" id="GO:0005524">
    <property type="term" value="F:ATP binding"/>
    <property type="evidence" value="ECO:0007669"/>
    <property type="project" value="UniProtKB-KW"/>
</dbReference>
<name>A0A3G3IG31_9ARCH</name>
<dbReference type="RefSeq" id="WP_015504554.1">
    <property type="nucleotide sequence ID" value="NZ_CAYAZF010000006.1"/>
</dbReference>
<proteinExistence type="predicted"/>
<dbReference type="GO" id="GO:0016887">
    <property type="term" value="F:ATP hydrolysis activity"/>
    <property type="evidence" value="ECO:0007669"/>
    <property type="project" value="InterPro"/>
</dbReference>
<dbReference type="SMART" id="SM00382">
    <property type="entry name" value="AAA"/>
    <property type="match status" value="1"/>
</dbReference>
<dbReference type="Gene3D" id="3.40.50.300">
    <property type="entry name" value="P-loop containing nucleotide triphosphate hydrolases"/>
    <property type="match status" value="1"/>
</dbReference>
<dbReference type="PANTHER" id="PTHR11638:SF18">
    <property type="entry name" value="HEAT SHOCK PROTEIN 104"/>
    <property type="match status" value="1"/>
</dbReference>
<evidence type="ECO:0000313" key="5">
    <source>
        <dbReference type="Proteomes" id="UP000273278"/>
    </source>
</evidence>
<evidence type="ECO:0000256" key="1">
    <source>
        <dbReference type="ARBA" id="ARBA00022741"/>
    </source>
</evidence>
<evidence type="ECO:0000313" key="4">
    <source>
        <dbReference type="EMBL" id="AYQ54826.1"/>
    </source>
</evidence>
<dbReference type="CDD" id="cd19499">
    <property type="entry name" value="RecA-like_ClpB_Hsp104-like"/>
    <property type="match status" value="1"/>
</dbReference>
<dbReference type="Proteomes" id="UP000273278">
    <property type="component" value="Chromosome"/>
</dbReference>
<evidence type="ECO:0000256" key="2">
    <source>
        <dbReference type="ARBA" id="ARBA00022840"/>
    </source>
</evidence>
<dbReference type="InterPro" id="IPR027417">
    <property type="entry name" value="P-loop_NTPase"/>
</dbReference>
<dbReference type="GO" id="GO:0005737">
    <property type="term" value="C:cytoplasm"/>
    <property type="evidence" value="ECO:0007669"/>
    <property type="project" value="TreeGrafter"/>
</dbReference>
<gene>
    <name evidence="4" type="ORF">BKD89_03270</name>
</gene>
<dbReference type="SUPFAM" id="SSF52540">
    <property type="entry name" value="P-loop containing nucleoside triphosphate hydrolases"/>
    <property type="match status" value="1"/>
</dbReference>
<reference evidence="4 5" key="1">
    <citation type="submission" date="2016-10" db="EMBL/GenBank/DDBJ databases">
        <title>Complete genome of the TMA-utilizing, human hosted archaeon Methanomethylophilus alvus Gen. nov, sp. nov., strain Mx-05, derived from a pure culture.</title>
        <authorList>
            <person name="Brugere J.-F."/>
            <person name="Ben Hania W."/>
            <person name="Chaudhary P.P."/>
            <person name="Gaci N."/>
            <person name="Borrel G."/>
            <person name="Cao Van Tuat L."/>
            <person name="Fardeau M.-L."/>
            <person name="Harris H.M.B."/>
            <person name="O'Toole P.W."/>
            <person name="Ollivier B."/>
        </authorList>
    </citation>
    <scope>NUCLEOTIDE SEQUENCE [LARGE SCALE GENOMIC DNA]</scope>
    <source>
        <strain evidence="4 5">Mx-05</strain>
    </source>
</reference>
<dbReference type="PRINTS" id="PR00300">
    <property type="entry name" value="CLPPROTEASEA"/>
</dbReference>
<dbReference type="InterPro" id="IPR050130">
    <property type="entry name" value="ClpA_ClpB"/>
</dbReference>
<dbReference type="GO" id="GO:0034605">
    <property type="term" value="P:cellular response to heat"/>
    <property type="evidence" value="ECO:0007669"/>
    <property type="project" value="TreeGrafter"/>
</dbReference>
<keyword evidence="1" id="KW-0547">Nucleotide-binding</keyword>
<organism evidence="4 5">
    <name type="scientific">Methanomethylophilus alvi</name>
    <dbReference type="NCBI Taxonomy" id="1291540"/>
    <lineage>
        <taxon>Archaea</taxon>
        <taxon>Methanobacteriati</taxon>
        <taxon>Thermoplasmatota</taxon>
        <taxon>Thermoplasmata</taxon>
        <taxon>Methanomassiliicoccales</taxon>
        <taxon>Methanomethylophilaceae</taxon>
        <taxon>Methanomethylophilus</taxon>
    </lineage>
</organism>
<evidence type="ECO:0000259" key="3">
    <source>
        <dbReference type="SMART" id="SM00382"/>
    </source>
</evidence>
<dbReference type="EMBL" id="CP017686">
    <property type="protein sequence ID" value="AYQ54826.1"/>
    <property type="molecule type" value="Genomic_DNA"/>
</dbReference>
<feature type="domain" description="AAA+ ATPase" evidence="3">
    <location>
        <begin position="327"/>
        <end position="489"/>
    </location>
</feature>
<dbReference type="Pfam" id="PF07724">
    <property type="entry name" value="AAA_2"/>
    <property type="match status" value="1"/>
</dbReference>
<sequence>MSITNAFNRIKREAGIKRCIIVEGNVSDIYLIDRELMEIKGSLNRMLGECGYTDIVTWDRIAGIQGDVKSLVLTEEPEQQDGDDYDLGDVEIPETTATGACKDLGDMFALVHRTMSDPEKHTAFILDWSEYLFSTGGQLDPQDRQYLTLLGKALRDNIPRYRSKERQSTVIIVANKASMLPLSFYSGNPEVSIITLTKPDMDERRSMLKKVATGFLLKDEDDISDSRKFEDYVDMLNDFTNREIIQMANMSRTEETMTFEKLFYLFRYGEKENPWEKLDPEKVKKMKKILRERVIGQDQAIDHVFDTIVKAFMGVTGMHKSSSRSMPKGVFFFVGPTGVGKTELSKALAKFLFGDESACIRFDMSEYSQENSDQKLIGAPPGYVGFEEGGQLTNAIREKPFSVVLFDEIEKAAKPNPRILDIFLQILEDGRLTDNRGETTYFSDTVIIFTSNLGASEVQNSSDSARVSEEFTHIVKDYFDNELKRPEILGRIGYENIVPFNFINDPSFAQNILKSKIKPVQIGIREKYGIELKIRNEQSFCDYILAGADVAKGGRDILNALDSRLLTPLAKHLFDNYEDLDRMKGAVLYAIVKDDDLEFEFD</sequence>
<dbReference type="InterPro" id="IPR003959">
    <property type="entry name" value="ATPase_AAA_core"/>
</dbReference>
<protein>
    <recommendedName>
        <fullName evidence="3">AAA+ ATPase domain-containing protein</fullName>
    </recommendedName>
</protein>
<dbReference type="InterPro" id="IPR001270">
    <property type="entry name" value="ClpA/B"/>
</dbReference>
<dbReference type="PANTHER" id="PTHR11638">
    <property type="entry name" value="ATP-DEPENDENT CLP PROTEASE"/>
    <property type="match status" value="1"/>
</dbReference>
<keyword evidence="2" id="KW-0067">ATP-binding</keyword>
<dbReference type="GeneID" id="41321455"/>
<accession>A0A3G3IG31</accession>